<dbReference type="PROSITE" id="PS51532">
    <property type="entry name" value="PITH"/>
    <property type="match status" value="1"/>
</dbReference>
<proteinExistence type="inferred from homology"/>
<dbReference type="InterPro" id="IPR008979">
    <property type="entry name" value="Galactose-bd-like_sf"/>
</dbReference>
<dbReference type="SUPFAM" id="SSF49785">
    <property type="entry name" value="Galactose-binding domain-like"/>
    <property type="match status" value="1"/>
</dbReference>
<dbReference type="GO" id="GO:0005634">
    <property type="term" value="C:nucleus"/>
    <property type="evidence" value="ECO:0007669"/>
    <property type="project" value="TreeGrafter"/>
</dbReference>
<reference evidence="3" key="1">
    <citation type="submission" date="2023-03" db="EMBL/GenBank/DDBJ databases">
        <title>Mating type loci evolution in Malassezia.</title>
        <authorList>
            <person name="Coelho M.A."/>
        </authorList>
    </citation>
    <scope>NUCLEOTIDE SEQUENCE</scope>
    <source>
        <strain evidence="3">CBS 10434</strain>
    </source>
</reference>
<dbReference type="GO" id="GO:0005737">
    <property type="term" value="C:cytoplasm"/>
    <property type="evidence" value="ECO:0007669"/>
    <property type="project" value="UniProtKB-ARBA"/>
</dbReference>
<dbReference type="Gene3D" id="2.60.120.470">
    <property type="entry name" value="PITH domain"/>
    <property type="match status" value="1"/>
</dbReference>
<dbReference type="InterPro" id="IPR037047">
    <property type="entry name" value="PITH_dom_sf"/>
</dbReference>
<protein>
    <recommendedName>
        <fullName evidence="2">PITH domain-containing protein</fullName>
    </recommendedName>
</protein>
<dbReference type="PANTHER" id="PTHR12175">
    <property type="entry name" value="AD039 HT014 THIOREDOXIN FAMILY TRP26"/>
    <property type="match status" value="1"/>
</dbReference>
<accession>A0AAF0EBS0</accession>
<dbReference type="AlphaFoldDB" id="A0AAF0EBS0"/>
<dbReference type="EMBL" id="CP119911">
    <property type="protein sequence ID" value="WFD20116.1"/>
    <property type="molecule type" value="Genomic_DNA"/>
</dbReference>
<feature type="domain" description="PITH" evidence="2">
    <location>
        <begin position="15"/>
        <end position="200"/>
    </location>
</feature>
<evidence type="ECO:0000313" key="3">
    <source>
        <dbReference type="EMBL" id="WFD20116.1"/>
    </source>
</evidence>
<evidence type="ECO:0000256" key="1">
    <source>
        <dbReference type="ARBA" id="ARBA00025788"/>
    </source>
</evidence>
<sequence>MQCGGESTSQDRAALAAAGAGDNTNLYSYIDHGHVWGVNIEPPESAKLALKLWDQRHSLETWVESGVDDQMIINVPFTCPVRIQSILLYARPSDLAARKCAAFVNCPNGIDFDEVQMALDGRLAPPNSGRAQADFALLDGATEVTAYPVSASRFAYTHSVSLFLSDSLARTSSRMYYIGFLGKALDPRSDTTQQHDVPAATTGANEVDAVGSTYGAAATPSVR</sequence>
<evidence type="ECO:0000259" key="2">
    <source>
        <dbReference type="PROSITE" id="PS51532"/>
    </source>
</evidence>
<dbReference type="InterPro" id="IPR010400">
    <property type="entry name" value="PITH_dom"/>
</dbReference>
<dbReference type="InterPro" id="IPR045099">
    <property type="entry name" value="PITH1-like"/>
</dbReference>
<gene>
    <name evidence="3" type="ORF">MCAP1_002360</name>
</gene>
<comment type="similarity">
    <text evidence="1">Belongs to the PITHD1 family.</text>
</comment>
<dbReference type="Proteomes" id="UP001220961">
    <property type="component" value="Chromosome 4"/>
</dbReference>
<dbReference type="PANTHER" id="PTHR12175:SF1">
    <property type="entry name" value="PITH DOMAIN-CONTAINING PROTEIN 1"/>
    <property type="match status" value="1"/>
</dbReference>
<name>A0AAF0EBS0_9BASI</name>
<evidence type="ECO:0000313" key="4">
    <source>
        <dbReference type="Proteomes" id="UP001220961"/>
    </source>
</evidence>
<keyword evidence="4" id="KW-1185">Reference proteome</keyword>
<dbReference type="Pfam" id="PF06201">
    <property type="entry name" value="PITH"/>
    <property type="match status" value="1"/>
</dbReference>
<organism evidence="3 4">
    <name type="scientific">Malassezia caprae</name>
    <dbReference type="NCBI Taxonomy" id="1381934"/>
    <lineage>
        <taxon>Eukaryota</taxon>
        <taxon>Fungi</taxon>
        <taxon>Dikarya</taxon>
        <taxon>Basidiomycota</taxon>
        <taxon>Ustilaginomycotina</taxon>
        <taxon>Malasseziomycetes</taxon>
        <taxon>Malasseziales</taxon>
        <taxon>Malasseziaceae</taxon>
        <taxon>Malassezia</taxon>
    </lineage>
</organism>